<proteinExistence type="predicted"/>
<dbReference type="CDD" id="cd10917">
    <property type="entry name" value="CE4_NodB_like_6s_7s"/>
    <property type="match status" value="1"/>
</dbReference>
<evidence type="ECO:0000313" key="4">
    <source>
        <dbReference type="EMBL" id="MBE1606003.1"/>
    </source>
</evidence>
<organism evidence="4 5">
    <name type="scientific">Actinopolymorpha pittospori</name>
    <dbReference type="NCBI Taxonomy" id="648752"/>
    <lineage>
        <taxon>Bacteria</taxon>
        <taxon>Bacillati</taxon>
        <taxon>Actinomycetota</taxon>
        <taxon>Actinomycetes</taxon>
        <taxon>Propionibacteriales</taxon>
        <taxon>Actinopolymorphaceae</taxon>
        <taxon>Actinopolymorpha</taxon>
    </lineage>
</organism>
<evidence type="ECO:0000256" key="1">
    <source>
        <dbReference type="ARBA" id="ARBA00022723"/>
    </source>
</evidence>
<feature type="domain" description="NodB homology" evidence="3">
    <location>
        <begin position="155"/>
        <end position="335"/>
    </location>
</feature>
<dbReference type="GO" id="GO:0016020">
    <property type="term" value="C:membrane"/>
    <property type="evidence" value="ECO:0007669"/>
    <property type="project" value="TreeGrafter"/>
</dbReference>
<dbReference type="PANTHER" id="PTHR10587:SF133">
    <property type="entry name" value="CHITIN DEACETYLASE 1-RELATED"/>
    <property type="match status" value="1"/>
</dbReference>
<dbReference type="PROSITE" id="PS51677">
    <property type="entry name" value="NODB"/>
    <property type="match status" value="1"/>
</dbReference>
<reference evidence="4" key="1">
    <citation type="submission" date="2020-10" db="EMBL/GenBank/DDBJ databases">
        <title>Sequencing the genomes of 1000 actinobacteria strains.</title>
        <authorList>
            <person name="Klenk H.-P."/>
        </authorList>
    </citation>
    <scope>NUCLEOTIDE SEQUENCE</scope>
    <source>
        <strain evidence="4">DSM 45354</strain>
    </source>
</reference>
<keyword evidence="5" id="KW-1185">Reference proteome</keyword>
<dbReference type="EMBL" id="JADBEM010000001">
    <property type="protein sequence ID" value="MBE1606003.1"/>
    <property type="molecule type" value="Genomic_DNA"/>
</dbReference>
<evidence type="ECO:0000313" key="5">
    <source>
        <dbReference type="Proteomes" id="UP000638648"/>
    </source>
</evidence>
<dbReference type="InterPro" id="IPR011330">
    <property type="entry name" value="Glyco_hydro/deAcase_b/a-brl"/>
</dbReference>
<sequence length="348" mass="37255">MWSAGVGWRDGDFEVVVLDEAGAEVVPSVVVAGGDKTRLVELLRHTSERAGGDLAAVIESTNGMLDGHLLAAGLRVYRADPAVLPDRPPLGSVPARDLAESARRELSTLHGLSIRTGTMTGRGEESRAHLAGSAATERELQPMGRFVERGSDDVPEIALTFDDGPHPAYTPQVLDILSRYDITASFFCVGLNVQAHPELVARTAGEGHLVGNHTWSHPYLPDLSRDQLMRQVDATNEALTKATGTGSTLVRPPYGVRTSDVLTWLAERDMTTVFWNSDIGDWGLPGADAIVSAAVERTTNGSVLLLHDAGGDRSQTVEALPRILEGLLGRGFQFVTIDELAPWSAPSV</sequence>
<dbReference type="InterPro" id="IPR050248">
    <property type="entry name" value="Polysacc_deacetylase_ArnD"/>
</dbReference>
<accession>A0A927RJT5</accession>
<dbReference type="SUPFAM" id="SSF88713">
    <property type="entry name" value="Glycoside hydrolase/deacetylase"/>
    <property type="match status" value="1"/>
</dbReference>
<dbReference type="Gene3D" id="3.20.20.370">
    <property type="entry name" value="Glycoside hydrolase/deacetylase"/>
    <property type="match status" value="1"/>
</dbReference>
<dbReference type="GO" id="GO:0005975">
    <property type="term" value="P:carbohydrate metabolic process"/>
    <property type="evidence" value="ECO:0007669"/>
    <property type="project" value="InterPro"/>
</dbReference>
<evidence type="ECO:0000256" key="2">
    <source>
        <dbReference type="ARBA" id="ARBA00022801"/>
    </source>
</evidence>
<dbReference type="Proteomes" id="UP000638648">
    <property type="component" value="Unassembled WGS sequence"/>
</dbReference>
<dbReference type="RefSeq" id="WP_192750208.1">
    <property type="nucleotide sequence ID" value="NZ_BAABJL010000025.1"/>
</dbReference>
<protein>
    <submittedName>
        <fullName evidence="4">Peptidoglycan/xylan/chitin deacetylase (PgdA/CDA1 family)</fullName>
    </submittedName>
</protein>
<keyword evidence="2" id="KW-0378">Hydrolase</keyword>
<name>A0A927RJT5_9ACTN</name>
<keyword evidence="1" id="KW-0479">Metal-binding</keyword>
<evidence type="ECO:0000259" key="3">
    <source>
        <dbReference type="PROSITE" id="PS51677"/>
    </source>
</evidence>
<dbReference type="AlphaFoldDB" id="A0A927RJT5"/>
<dbReference type="InterPro" id="IPR002509">
    <property type="entry name" value="NODB_dom"/>
</dbReference>
<dbReference type="Pfam" id="PF01522">
    <property type="entry name" value="Polysacc_deac_1"/>
    <property type="match status" value="1"/>
</dbReference>
<dbReference type="GO" id="GO:0046872">
    <property type="term" value="F:metal ion binding"/>
    <property type="evidence" value="ECO:0007669"/>
    <property type="project" value="UniProtKB-KW"/>
</dbReference>
<dbReference type="GO" id="GO:0016810">
    <property type="term" value="F:hydrolase activity, acting on carbon-nitrogen (but not peptide) bonds"/>
    <property type="evidence" value="ECO:0007669"/>
    <property type="project" value="InterPro"/>
</dbReference>
<gene>
    <name evidence="4" type="ORF">HEB94_002851</name>
</gene>
<dbReference type="PANTHER" id="PTHR10587">
    <property type="entry name" value="GLYCOSYL TRANSFERASE-RELATED"/>
    <property type="match status" value="1"/>
</dbReference>
<comment type="caution">
    <text evidence="4">The sequence shown here is derived from an EMBL/GenBank/DDBJ whole genome shotgun (WGS) entry which is preliminary data.</text>
</comment>